<feature type="disulfide bond" evidence="6">
    <location>
        <begin position="338"/>
        <end position="386"/>
    </location>
</feature>
<evidence type="ECO:0000313" key="10">
    <source>
        <dbReference type="RefSeq" id="XP_018494528.1"/>
    </source>
</evidence>
<gene>
    <name evidence="10" type="primary">LOC100897341</name>
</gene>
<comment type="similarity">
    <text evidence="1 4">Belongs to the acid sphingomyelinase family.</text>
</comment>
<dbReference type="KEGG" id="goe:100897341"/>
<evidence type="ECO:0000256" key="1">
    <source>
        <dbReference type="ARBA" id="ARBA00008234"/>
    </source>
</evidence>
<accession>A0AAJ7P9H7</accession>
<feature type="binding site" evidence="5">
    <location>
        <position position="230"/>
    </location>
    <ligand>
        <name>Zn(2+)</name>
        <dbReference type="ChEBI" id="CHEBI:29105"/>
        <label>1</label>
    </ligand>
</feature>
<dbReference type="GO" id="GO:0016798">
    <property type="term" value="F:hydrolase activity, acting on glycosyl bonds"/>
    <property type="evidence" value="ECO:0007669"/>
    <property type="project" value="UniProtKB-KW"/>
</dbReference>
<feature type="binding site" evidence="5">
    <location>
        <position position="230"/>
    </location>
    <ligand>
        <name>Zn(2+)</name>
        <dbReference type="ChEBI" id="CHEBI:29105"/>
        <label>2</label>
    </ligand>
</feature>
<evidence type="ECO:0000256" key="7">
    <source>
        <dbReference type="SAM" id="SignalP"/>
    </source>
</evidence>
<comment type="catalytic activity">
    <reaction evidence="4">
        <text>a sphingomyelin + H2O = phosphocholine + an N-acylsphing-4-enine + H(+)</text>
        <dbReference type="Rhea" id="RHEA:19253"/>
        <dbReference type="ChEBI" id="CHEBI:15377"/>
        <dbReference type="ChEBI" id="CHEBI:15378"/>
        <dbReference type="ChEBI" id="CHEBI:17636"/>
        <dbReference type="ChEBI" id="CHEBI:52639"/>
        <dbReference type="ChEBI" id="CHEBI:295975"/>
        <dbReference type="EC" id="3.1.4.12"/>
    </reaction>
</comment>
<dbReference type="CDD" id="cd00842">
    <property type="entry name" value="MPP_ASMase"/>
    <property type="match status" value="1"/>
</dbReference>
<sequence length="594" mass="69125">MRAAAPAVILFLVLVTAQAANYRRFVDYMIRGTDVEGFCEQCESVLQLLKNDPQGTLDSALNACKQTQYFTPRICDEEHRMYAGSVVQIIEQLNTSFDQACKFLSNGACGAPDIDAYKWTVHLDSIQDDATFHPQHFRHLEQEWKNTHLSMLHITDTHFDEDYEVGAAADCNEPICCTKYQPQATDPENFAAPWGYPFGKACNVPFRTVENMLQDIDRSRHVSFGIWTGDISPHAYINMTDERARRDIQETTAVIKRYLGQAKIYPAIGNHDAFPGRLFPQPGVNAAEYSVKPLYEEMWNLWYEWLPADQERIFKYGGYYTAKVHDRLRIIALNTNFCYTYNWWLVLGANDPARQLQWMITTLEEARRYRERVFIIGHIPPGSSACNSYWEEAYFKIVTKFQHTITGQFFAHMHTDEVILDYSDPMDKEKPTSVLYVTPAVTTSWSGMPEYRIYQTELGEVVDIETYFLNLTTANAGYFKIRESVHEKVREDFKDMSPFRRRAMEKVLYGVPHWELGYSARKSYGLKKFDAAHWHQLIKAFDTDDNLLQTFYKHYRQFRENVVRLEKPCDEACKKKLIANMTSKRSTRARELQR</sequence>
<feature type="chain" id="PRO_5042596323" description="Sphingomyelin phosphodiesterase" evidence="7">
    <location>
        <begin position="20"/>
        <end position="594"/>
    </location>
</feature>
<feature type="binding site" evidence="5">
    <location>
        <position position="412"/>
    </location>
    <ligand>
        <name>Zn(2+)</name>
        <dbReference type="ChEBI" id="CHEBI:29105"/>
        <label>2</label>
    </ligand>
</feature>
<feature type="binding site" evidence="5">
    <location>
        <position position="158"/>
    </location>
    <ligand>
        <name>Zn(2+)</name>
        <dbReference type="ChEBI" id="CHEBI:29105"/>
        <label>1</label>
    </ligand>
</feature>
<feature type="binding site" evidence="5">
    <location>
        <position position="270"/>
    </location>
    <ligand>
        <name>Zn(2+)</name>
        <dbReference type="ChEBI" id="CHEBI:29105"/>
        <label>2</label>
    </ligand>
</feature>
<keyword evidence="5" id="KW-0479">Metal-binding</keyword>
<keyword evidence="7" id="KW-0732">Signal</keyword>
<feature type="binding site" evidence="5">
    <location>
        <position position="414"/>
    </location>
    <ligand>
        <name>Zn(2+)</name>
        <dbReference type="ChEBI" id="CHEBI:29105"/>
        <label>1</label>
    </ligand>
</feature>
<evidence type="ECO:0000313" key="9">
    <source>
        <dbReference type="Proteomes" id="UP000694867"/>
    </source>
</evidence>
<evidence type="ECO:0000256" key="6">
    <source>
        <dbReference type="PIRSR" id="PIRSR000948-2"/>
    </source>
</evidence>
<dbReference type="PANTHER" id="PTHR10340:SF34">
    <property type="entry name" value="SPHINGOMYELIN PHOSPHODIESTERASE"/>
    <property type="match status" value="1"/>
</dbReference>
<dbReference type="InterPro" id="IPR041805">
    <property type="entry name" value="ASMase/PPN1_MPP"/>
</dbReference>
<dbReference type="RefSeq" id="XP_018494528.1">
    <property type="nucleotide sequence ID" value="XM_018639012.1"/>
</dbReference>
<keyword evidence="2 4" id="KW-0378">Hydrolase</keyword>
<dbReference type="PANTHER" id="PTHR10340">
    <property type="entry name" value="SPHINGOMYELIN PHOSPHODIESTERASE"/>
    <property type="match status" value="1"/>
</dbReference>
<evidence type="ECO:0000256" key="2">
    <source>
        <dbReference type="ARBA" id="ARBA00022801"/>
    </source>
</evidence>
<comment type="cofactor">
    <cofactor evidence="5">
        <name>Zn(2+)</name>
        <dbReference type="ChEBI" id="CHEBI:29105"/>
    </cofactor>
    <text evidence="5">Binds 2 Zn(2+) ions per subunit.</text>
</comment>
<dbReference type="InterPro" id="IPR011160">
    <property type="entry name" value="Sphingomy_PDE"/>
</dbReference>
<comment type="function">
    <text evidence="4">Converts sphingomyelin to ceramide.</text>
</comment>
<dbReference type="EC" id="3.1.4.12" evidence="4"/>
<dbReference type="GO" id="GO:0016020">
    <property type="term" value="C:membrane"/>
    <property type="evidence" value="ECO:0007669"/>
    <property type="project" value="GOC"/>
</dbReference>
<feature type="disulfide bond" evidence="6">
    <location>
        <begin position="177"/>
        <end position="202"/>
    </location>
</feature>
<dbReference type="SUPFAM" id="SSF56300">
    <property type="entry name" value="Metallo-dependent phosphatases"/>
    <property type="match status" value="1"/>
</dbReference>
<organism evidence="9 10">
    <name type="scientific">Galendromus occidentalis</name>
    <name type="common">western predatory mite</name>
    <dbReference type="NCBI Taxonomy" id="34638"/>
    <lineage>
        <taxon>Eukaryota</taxon>
        <taxon>Metazoa</taxon>
        <taxon>Ecdysozoa</taxon>
        <taxon>Arthropoda</taxon>
        <taxon>Chelicerata</taxon>
        <taxon>Arachnida</taxon>
        <taxon>Acari</taxon>
        <taxon>Parasitiformes</taxon>
        <taxon>Mesostigmata</taxon>
        <taxon>Gamasina</taxon>
        <taxon>Phytoseioidea</taxon>
        <taxon>Phytoseiidae</taxon>
        <taxon>Typhlodrominae</taxon>
        <taxon>Galendromus</taxon>
    </lineage>
</organism>
<dbReference type="Gene3D" id="3.60.21.10">
    <property type="match status" value="1"/>
</dbReference>
<reference evidence="10" key="1">
    <citation type="submission" date="2025-08" db="UniProtKB">
        <authorList>
            <consortium name="RefSeq"/>
        </authorList>
    </citation>
    <scope>IDENTIFICATION</scope>
</reference>
<feature type="disulfide bond" evidence="6">
    <location>
        <begin position="171"/>
        <end position="176"/>
    </location>
</feature>
<keyword evidence="4" id="KW-0326">Glycosidase</keyword>
<keyword evidence="5" id="KW-0862">Zinc</keyword>
<evidence type="ECO:0000259" key="8">
    <source>
        <dbReference type="Pfam" id="PF00149"/>
    </source>
</evidence>
<dbReference type="GeneID" id="100897341"/>
<name>A0AAJ7P9H7_9ACAR</name>
<keyword evidence="6" id="KW-1015">Disulfide bond</keyword>
<dbReference type="GO" id="GO:0004767">
    <property type="term" value="F:sphingomyelin phosphodiesterase activity"/>
    <property type="evidence" value="ECO:0007669"/>
    <property type="project" value="UniProtKB-UniRule"/>
</dbReference>
<dbReference type="AlphaFoldDB" id="A0AAJ7P9H7"/>
<keyword evidence="9" id="KW-1185">Reference proteome</keyword>
<feature type="signal peptide" evidence="7">
    <location>
        <begin position="1"/>
        <end position="19"/>
    </location>
</feature>
<evidence type="ECO:0000256" key="3">
    <source>
        <dbReference type="ARBA" id="ARBA00023180"/>
    </source>
</evidence>
<dbReference type="GO" id="GO:0005615">
    <property type="term" value="C:extracellular space"/>
    <property type="evidence" value="ECO:0007669"/>
    <property type="project" value="TreeGrafter"/>
</dbReference>
<proteinExistence type="inferred from homology"/>
<feature type="disulfide bond" evidence="6">
    <location>
        <begin position="569"/>
        <end position="573"/>
    </location>
</feature>
<dbReference type="InterPro" id="IPR029052">
    <property type="entry name" value="Metallo-depent_PP-like"/>
</dbReference>
<dbReference type="GO" id="GO:0046872">
    <property type="term" value="F:metal ion binding"/>
    <property type="evidence" value="ECO:0007669"/>
    <property type="project" value="UniProtKB-KW"/>
</dbReference>
<dbReference type="Proteomes" id="UP000694867">
    <property type="component" value="Unplaced"/>
</dbReference>
<feature type="binding site" evidence="5">
    <location>
        <position position="156"/>
    </location>
    <ligand>
        <name>Zn(2+)</name>
        <dbReference type="ChEBI" id="CHEBI:29105"/>
        <label>1</label>
    </ligand>
</feature>
<dbReference type="PIRSF" id="PIRSF000948">
    <property type="entry name" value="Sphingomy_PDE"/>
    <property type="match status" value="1"/>
</dbReference>
<evidence type="ECO:0000256" key="4">
    <source>
        <dbReference type="PIRNR" id="PIRNR000948"/>
    </source>
</evidence>
<protein>
    <recommendedName>
        <fullName evidence="4">Sphingomyelin phosphodiesterase</fullName>
        <ecNumber evidence="4">3.1.4.12</ecNumber>
    </recommendedName>
</protein>
<feature type="domain" description="Calcineurin-like phosphoesterase" evidence="8">
    <location>
        <begin position="151"/>
        <end position="415"/>
    </location>
</feature>
<evidence type="ECO:0000256" key="5">
    <source>
        <dbReference type="PIRSR" id="PIRSR000948-1"/>
    </source>
</evidence>
<feature type="binding site" evidence="5">
    <location>
        <position position="378"/>
    </location>
    <ligand>
        <name>Zn(2+)</name>
        <dbReference type="ChEBI" id="CHEBI:29105"/>
        <label>2</label>
    </ligand>
</feature>
<feature type="disulfide bond" evidence="6">
    <location>
        <begin position="64"/>
        <end position="75"/>
    </location>
</feature>
<dbReference type="Pfam" id="PF00149">
    <property type="entry name" value="Metallophos"/>
    <property type="match status" value="1"/>
</dbReference>
<dbReference type="InterPro" id="IPR004843">
    <property type="entry name" value="Calcineurin-like_PHP"/>
</dbReference>
<keyword evidence="3" id="KW-0325">Glycoprotein</keyword>
<dbReference type="GO" id="GO:0006685">
    <property type="term" value="P:sphingomyelin catabolic process"/>
    <property type="evidence" value="ECO:0007669"/>
    <property type="project" value="UniProtKB-UniRule"/>
</dbReference>